<comment type="caution">
    <text evidence="1">The sequence shown here is derived from an EMBL/GenBank/DDBJ whole genome shotgun (WGS) entry which is preliminary data.</text>
</comment>
<dbReference type="EMBL" id="SNVV01000004">
    <property type="protein sequence ID" value="TDN53823.1"/>
    <property type="molecule type" value="Genomic_DNA"/>
</dbReference>
<dbReference type="GO" id="GO:0005975">
    <property type="term" value="P:carbohydrate metabolic process"/>
    <property type="evidence" value="ECO:0007669"/>
    <property type="project" value="InterPro"/>
</dbReference>
<name>A0A4R6E7B3_9RHOO</name>
<evidence type="ECO:0008006" key="3">
    <source>
        <dbReference type="Google" id="ProtNLM"/>
    </source>
</evidence>
<dbReference type="SUPFAM" id="SSF88713">
    <property type="entry name" value="Glycoside hydrolase/deacetylase"/>
    <property type="match status" value="1"/>
</dbReference>
<dbReference type="Proteomes" id="UP000295129">
    <property type="component" value="Unassembled WGS sequence"/>
</dbReference>
<dbReference type="AlphaFoldDB" id="A0A4R6E7B3"/>
<dbReference type="OrthoDB" id="8597776at2"/>
<accession>A0A4R6E7B3</accession>
<dbReference type="Gene3D" id="3.20.20.370">
    <property type="entry name" value="Glycoside hydrolase/deacetylase"/>
    <property type="match status" value="1"/>
</dbReference>
<evidence type="ECO:0000313" key="2">
    <source>
        <dbReference type="Proteomes" id="UP000295129"/>
    </source>
</evidence>
<dbReference type="RefSeq" id="WP_133589654.1">
    <property type="nucleotide sequence ID" value="NZ_SNVV01000004.1"/>
</dbReference>
<reference evidence="1 2" key="1">
    <citation type="submission" date="2019-03" db="EMBL/GenBank/DDBJ databases">
        <title>Genomic Encyclopedia of Type Strains, Phase IV (KMG-IV): sequencing the most valuable type-strain genomes for metagenomic binning, comparative biology and taxonomic classification.</title>
        <authorList>
            <person name="Goeker M."/>
        </authorList>
    </citation>
    <scope>NUCLEOTIDE SEQUENCE [LARGE SCALE GENOMIC DNA]</scope>
    <source>
        <strain evidence="1 2">DSM 12121</strain>
    </source>
</reference>
<organism evidence="1 2">
    <name type="scientific">Azoarcus indigens</name>
    <dbReference type="NCBI Taxonomy" id="29545"/>
    <lineage>
        <taxon>Bacteria</taxon>
        <taxon>Pseudomonadati</taxon>
        <taxon>Pseudomonadota</taxon>
        <taxon>Betaproteobacteria</taxon>
        <taxon>Rhodocyclales</taxon>
        <taxon>Zoogloeaceae</taxon>
        <taxon>Azoarcus</taxon>
    </lineage>
</organism>
<dbReference type="InterPro" id="IPR011330">
    <property type="entry name" value="Glyco_hydro/deAcase_b/a-brl"/>
</dbReference>
<evidence type="ECO:0000313" key="1">
    <source>
        <dbReference type="EMBL" id="TDN53823.1"/>
    </source>
</evidence>
<keyword evidence="2" id="KW-1185">Reference proteome</keyword>
<protein>
    <recommendedName>
        <fullName evidence="3">Polysaccharide deacetylase</fullName>
    </recommendedName>
</protein>
<dbReference type="CDD" id="cd10933">
    <property type="entry name" value="CE4_u9"/>
    <property type="match status" value="1"/>
</dbReference>
<proteinExistence type="predicted"/>
<gene>
    <name evidence="1" type="ORF">C7389_104177</name>
</gene>
<sequence>MNVYLTFDIEVWCGSWQELDARFPPAFERYIHGRSAAGEYALPKTLEILNRHGLRGVFFVEPLFSARFGSAWLERICQLIRNAGQEIQLHLHPEWTDEIRPPVFPDKPLKKRQHLIHYDRAEQTRLVALGRELLEAAAGTAVSAFRAGSFAANRDTLAALAANGIAVDSSLNAAYPLSGEDLRGELDLETPQRWNGVELAPMSIFHDGLGKLRHAQIGACSFAELRQAMDDAQAQGRGQFVILSHNFELLRSGTSLPDAVVVRRFEALCRHLAAHRERLPTRGFADYAPPRTATRLAPPRVGKFATLTRYAEQALRRLPPALSPLR</sequence>